<organism evidence="2 3">
    <name type="scientific">Aristolochia fimbriata</name>
    <name type="common">White veined hardy Dutchman's pipe vine</name>
    <dbReference type="NCBI Taxonomy" id="158543"/>
    <lineage>
        <taxon>Eukaryota</taxon>
        <taxon>Viridiplantae</taxon>
        <taxon>Streptophyta</taxon>
        <taxon>Embryophyta</taxon>
        <taxon>Tracheophyta</taxon>
        <taxon>Spermatophyta</taxon>
        <taxon>Magnoliopsida</taxon>
        <taxon>Magnoliidae</taxon>
        <taxon>Piperales</taxon>
        <taxon>Aristolochiaceae</taxon>
        <taxon>Aristolochia</taxon>
    </lineage>
</organism>
<sequence length="84" mass="9469">MDCSTLELHRDTRCGNRMRFGCHRSLHPNSKLDARDSETAESVPLPQNSRGSPAASRVWLQRLLLRVLLVFEGSGGDKIRAEKH</sequence>
<accession>A0AAV7EVJ3</accession>
<feature type="region of interest" description="Disordered" evidence="1">
    <location>
        <begin position="25"/>
        <end position="54"/>
    </location>
</feature>
<dbReference type="AlphaFoldDB" id="A0AAV7EVJ3"/>
<reference evidence="2 3" key="1">
    <citation type="submission" date="2021-07" db="EMBL/GenBank/DDBJ databases">
        <title>The Aristolochia fimbriata genome: insights into angiosperm evolution, floral development and chemical biosynthesis.</title>
        <authorList>
            <person name="Jiao Y."/>
        </authorList>
    </citation>
    <scope>NUCLEOTIDE SEQUENCE [LARGE SCALE GENOMIC DNA]</scope>
    <source>
        <strain evidence="2">IBCAS-2021</strain>
        <tissue evidence="2">Leaf</tissue>
    </source>
</reference>
<gene>
    <name evidence="2" type="ORF">H6P81_005413</name>
</gene>
<dbReference type="EMBL" id="JAINDJ010000003">
    <property type="protein sequence ID" value="KAG9452509.1"/>
    <property type="molecule type" value="Genomic_DNA"/>
</dbReference>
<name>A0AAV7EVJ3_ARIFI</name>
<evidence type="ECO:0000256" key="1">
    <source>
        <dbReference type="SAM" id="MobiDB-lite"/>
    </source>
</evidence>
<comment type="caution">
    <text evidence="2">The sequence shown here is derived from an EMBL/GenBank/DDBJ whole genome shotgun (WGS) entry which is preliminary data.</text>
</comment>
<proteinExistence type="predicted"/>
<keyword evidence="3" id="KW-1185">Reference proteome</keyword>
<protein>
    <submittedName>
        <fullName evidence="2">Uncharacterized protein</fullName>
    </submittedName>
</protein>
<evidence type="ECO:0000313" key="2">
    <source>
        <dbReference type="EMBL" id="KAG9452509.1"/>
    </source>
</evidence>
<dbReference type="Proteomes" id="UP000825729">
    <property type="component" value="Unassembled WGS sequence"/>
</dbReference>
<evidence type="ECO:0000313" key="3">
    <source>
        <dbReference type="Proteomes" id="UP000825729"/>
    </source>
</evidence>